<accession>A0A1Y1IQ95</accession>
<dbReference type="EMBL" id="DF237728">
    <property type="protein sequence ID" value="GAQ91411.1"/>
    <property type="molecule type" value="Genomic_DNA"/>
</dbReference>
<keyword evidence="8" id="KW-1185">Reference proteome</keyword>
<name>A0A1Y1IQ95_KLENI</name>
<dbReference type="OrthoDB" id="1734063at2759"/>
<evidence type="ECO:0000256" key="6">
    <source>
        <dbReference type="SAM" id="MobiDB-lite"/>
    </source>
</evidence>
<dbReference type="PANTHER" id="PTHR13673:SF0">
    <property type="entry name" value="VPS35 ENDOSOMAL PROTEIN-SORTING FACTOR-LIKE"/>
    <property type="match status" value="1"/>
</dbReference>
<protein>
    <submittedName>
        <fullName evidence="7">Uncharacterized protein</fullName>
    </submittedName>
</protein>
<gene>
    <name evidence="7" type="ORF">KFL_007790030</name>
</gene>
<feature type="region of interest" description="Disordered" evidence="6">
    <location>
        <begin position="61"/>
        <end position="95"/>
    </location>
</feature>
<reference evidence="7 8" key="1">
    <citation type="journal article" date="2014" name="Nat. Commun.">
        <title>Klebsormidium flaccidum genome reveals primary factors for plant terrestrial adaptation.</title>
        <authorList>
            <person name="Hori K."/>
            <person name="Maruyama F."/>
            <person name="Fujisawa T."/>
            <person name="Togashi T."/>
            <person name="Yamamoto N."/>
            <person name="Seo M."/>
            <person name="Sato S."/>
            <person name="Yamada T."/>
            <person name="Mori H."/>
            <person name="Tajima N."/>
            <person name="Moriyama T."/>
            <person name="Ikeuchi M."/>
            <person name="Watanabe M."/>
            <person name="Wada H."/>
            <person name="Kobayashi K."/>
            <person name="Saito M."/>
            <person name="Masuda T."/>
            <person name="Sasaki-Sekimoto Y."/>
            <person name="Mashiguchi K."/>
            <person name="Awai K."/>
            <person name="Shimojima M."/>
            <person name="Masuda S."/>
            <person name="Iwai M."/>
            <person name="Nobusawa T."/>
            <person name="Narise T."/>
            <person name="Kondo S."/>
            <person name="Saito H."/>
            <person name="Sato R."/>
            <person name="Murakawa M."/>
            <person name="Ihara Y."/>
            <person name="Oshima-Yamada Y."/>
            <person name="Ohtaka K."/>
            <person name="Satoh M."/>
            <person name="Sonobe K."/>
            <person name="Ishii M."/>
            <person name="Ohtani R."/>
            <person name="Kanamori-Sato M."/>
            <person name="Honoki R."/>
            <person name="Miyazaki D."/>
            <person name="Mochizuki H."/>
            <person name="Umetsu J."/>
            <person name="Higashi K."/>
            <person name="Shibata D."/>
            <person name="Kamiya Y."/>
            <person name="Sato N."/>
            <person name="Nakamura Y."/>
            <person name="Tabata S."/>
            <person name="Ida S."/>
            <person name="Kurokawa K."/>
            <person name="Ohta H."/>
        </authorList>
    </citation>
    <scope>NUCLEOTIDE SEQUENCE [LARGE SCALE GENOMIC DNA]</scope>
    <source>
        <strain evidence="7 8">NIES-2285</strain>
    </source>
</reference>
<dbReference type="AlphaFoldDB" id="A0A1Y1IQ95"/>
<evidence type="ECO:0000256" key="4">
    <source>
        <dbReference type="ARBA" id="ARBA00022753"/>
    </source>
</evidence>
<evidence type="ECO:0000313" key="8">
    <source>
        <dbReference type="Proteomes" id="UP000054558"/>
    </source>
</evidence>
<keyword evidence="4" id="KW-0967">Endosome</keyword>
<evidence type="ECO:0000256" key="3">
    <source>
        <dbReference type="ARBA" id="ARBA00022448"/>
    </source>
</evidence>
<sequence>MSLRMRNYELDESRLLLQREPCFHHPLLPRAAPRQEDGPAKACATAGPVEAGLPLDLNAEVDDPLRHGPAVAVPWEQRRERRPSDGRRWSGEEQERAAAAEWEGRKAAILQRFTASGSIAVTASLDVVTQPGRARLSAAQRLEQLEHPQRAGQEASRQVAVADVVARLRELNADLSSAWVAAERLTALRLAIKVARLLLDVSVPHFYPTLFVLVTDCLDTVGGLVWTRIVRKAEEGDTPTGPPKRLPAGFTWRDVPAAAQETCRNWFHKVGAIPELLPRLYLELALLRCYHFLEPAPPAATLARLSAMMRGLTHPLAAAYAHLYLVRRTAAVAPTEKAPLVSGLRDRLLQYRSVLAGHHDPALQRSALSRAAYLQLLDPPLEITIQALLKDAPPAQLPGLLASLACLAPSQGGPPVALPPAAVVLHLVAHLPGPFVAAQALPLTRLVAATSDASAKQAALFCALGRQLAEHPPPRDQQAAVLNDTWKVVARFSDLGDYLAVADVMLPFVLRHFGLPEVEVLLRDIARHLRGPPPPPAALASLEHLLDTLLAGPAPLPHLLALPQVGAVLAAFDGDRRLSASRCVLEAAINWPAPLTDPACLPPLLAAARALHDAVDPTVPPAARAAPARLLCRLIPKVAFRNDTERQLAFLGDCRAAFCNLDVQGPLVHTALRLAVTSQRAGAPRDLVRACLAFCAVTLSAVAAPLPRLHLALATAEVAGSAGALAHAEGALRAAIDALPEVARWGQDAATAAAAPPPCSTPDAALEAAVRKLANLVLRIPASLDSGPLALLHRLRAALETLSGFSPVATAAVLLPVLAALAQPRLPAPLPGLPAPAAAYCGEPAYAADLASLAASVTAAAITAAHAGEARARVGPPLGPVLRLVFQPGDDLARMCAQL</sequence>
<dbReference type="PANTHER" id="PTHR13673">
    <property type="entry name" value="ESOPHAGEAL CANCER ASSOCIATED PROTEIN"/>
    <property type="match status" value="1"/>
</dbReference>
<dbReference type="InterPro" id="IPR029705">
    <property type="entry name" value="VPS35L"/>
</dbReference>
<dbReference type="OMA" id="RVEVCKN"/>
<keyword evidence="5" id="KW-0653">Protein transport</keyword>
<comment type="similarity">
    <text evidence="2">Belongs to the VPS35L family.</text>
</comment>
<dbReference type="GO" id="GO:0032456">
    <property type="term" value="P:endocytic recycling"/>
    <property type="evidence" value="ECO:0000318"/>
    <property type="project" value="GO_Central"/>
</dbReference>
<evidence type="ECO:0000256" key="5">
    <source>
        <dbReference type="ARBA" id="ARBA00022927"/>
    </source>
</evidence>
<dbReference type="GO" id="GO:0015031">
    <property type="term" value="P:protein transport"/>
    <property type="evidence" value="ECO:0007669"/>
    <property type="project" value="UniProtKB-KW"/>
</dbReference>
<dbReference type="STRING" id="105231.A0A1Y1IQ95"/>
<dbReference type="GO" id="GO:0005768">
    <property type="term" value="C:endosome"/>
    <property type="evidence" value="ECO:0000318"/>
    <property type="project" value="GO_Central"/>
</dbReference>
<evidence type="ECO:0000256" key="1">
    <source>
        <dbReference type="ARBA" id="ARBA00004177"/>
    </source>
</evidence>
<keyword evidence="3" id="KW-0813">Transport</keyword>
<organism evidence="7 8">
    <name type="scientific">Klebsormidium nitens</name>
    <name type="common">Green alga</name>
    <name type="synonym">Ulothrix nitens</name>
    <dbReference type="NCBI Taxonomy" id="105231"/>
    <lineage>
        <taxon>Eukaryota</taxon>
        <taxon>Viridiplantae</taxon>
        <taxon>Streptophyta</taxon>
        <taxon>Klebsormidiophyceae</taxon>
        <taxon>Klebsormidiales</taxon>
        <taxon>Klebsormidiaceae</taxon>
        <taxon>Klebsormidium</taxon>
    </lineage>
</organism>
<proteinExistence type="inferred from homology"/>
<dbReference type="Proteomes" id="UP000054558">
    <property type="component" value="Unassembled WGS sequence"/>
</dbReference>
<evidence type="ECO:0000313" key="7">
    <source>
        <dbReference type="EMBL" id="GAQ91411.1"/>
    </source>
</evidence>
<feature type="compositionally biased region" description="Basic and acidic residues" evidence="6">
    <location>
        <begin position="76"/>
        <end position="95"/>
    </location>
</feature>
<evidence type="ECO:0000256" key="2">
    <source>
        <dbReference type="ARBA" id="ARBA00010704"/>
    </source>
</evidence>
<comment type="subcellular location">
    <subcellularLocation>
        <location evidence="1">Endosome</location>
    </subcellularLocation>
</comment>